<evidence type="ECO:0000256" key="1">
    <source>
        <dbReference type="PROSITE-ProRule" id="PRU00339"/>
    </source>
</evidence>
<name>A0A4R4W8H0_9ACTN</name>
<dbReference type="InterPro" id="IPR021109">
    <property type="entry name" value="Peptidase_aspartic_dom_sf"/>
</dbReference>
<dbReference type="PROSITE" id="PS50005">
    <property type="entry name" value="TPR"/>
    <property type="match status" value="1"/>
</dbReference>
<proteinExistence type="predicted"/>
<dbReference type="AlphaFoldDB" id="A0A4R4W8H0"/>
<dbReference type="InterPro" id="IPR006311">
    <property type="entry name" value="TAT_signal"/>
</dbReference>
<keyword evidence="2" id="KW-0472">Membrane</keyword>
<comment type="caution">
    <text evidence="3">The sequence shown here is derived from an EMBL/GenBank/DDBJ whole genome shotgun (WGS) entry which is preliminary data.</text>
</comment>
<evidence type="ECO:0000256" key="2">
    <source>
        <dbReference type="SAM" id="Phobius"/>
    </source>
</evidence>
<dbReference type="Pfam" id="PF13432">
    <property type="entry name" value="TPR_16"/>
    <property type="match status" value="1"/>
</dbReference>
<evidence type="ECO:0000313" key="3">
    <source>
        <dbReference type="EMBL" id="TDD12054.1"/>
    </source>
</evidence>
<gene>
    <name evidence="3" type="ORF">E1292_02710</name>
</gene>
<dbReference type="Proteomes" id="UP000295258">
    <property type="component" value="Unassembled WGS sequence"/>
</dbReference>
<dbReference type="InterPro" id="IPR011990">
    <property type="entry name" value="TPR-like_helical_dom_sf"/>
</dbReference>
<keyword evidence="2" id="KW-1133">Transmembrane helix</keyword>
<reference evidence="3 4" key="1">
    <citation type="submission" date="2019-03" db="EMBL/GenBank/DDBJ databases">
        <title>Draft genome sequences of novel Actinobacteria.</title>
        <authorList>
            <person name="Sahin N."/>
            <person name="Ay H."/>
            <person name="Saygin H."/>
        </authorList>
    </citation>
    <scope>NUCLEOTIDE SEQUENCE [LARGE SCALE GENOMIC DNA]</scope>
    <source>
        <strain evidence="3 4">KC310</strain>
    </source>
</reference>
<dbReference type="InterPro" id="IPR034122">
    <property type="entry name" value="Retropepsin-like_bacterial"/>
</dbReference>
<sequence>MIRKKKEKVLVHDGEWDRRSVLRGAAVLAGAAATAPLLGGAATARVRGADADALFKAGEFDQAARAYEEILKTDPSNLNAARRRGFVALLSNRFAAAEKYLTMALKLAPDDKQANQYLADCYIRQDRFAFSVPHWKAAGNELNAAWFGAVHGEPYQVHGDTTQVPWLQMDPFPLVEASVNGGSTKRFQFYTGAPALSLSASVAKEAGVSAVAKKQIDYLGGIAWRKVGVLQSFKVGGMELRNLPVAWLESESGEDVNAQSDGMIGMWVFYHLLPTFDYACRSLILRRKTPATARKVRAAAARAGTEPLPLYLAREHQTFSRGSIADSGTRVLGVGFGGVGEIAAGLHGEAAELLDVRVDHDRPIETFAHSQPAVAYPCYPKELRLGDAVARDVYCYSDPHLSLSPHGFDVLGHFAHCFYKPYNVTTDFTDMNLYITRGKAA</sequence>
<feature type="transmembrane region" description="Helical" evidence="2">
    <location>
        <begin position="21"/>
        <end position="42"/>
    </location>
</feature>
<dbReference type="PROSITE" id="PS51318">
    <property type="entry name" value="TAT"/>
    <property type="match status" value="1"/>
</dbReference>
<dbReference type="CDD" id="cd05483">
    <property type="entry name" value="retropepsin_like_bacteria"/>
    <property type="match status" value="1"/>
</dbReference>
<dbReference type="Pfam" id="PF13650">
    <property type="entry name" value="Asp_protease_2"/>
    <property type="match status" value="1"/>
</dbReference>
<keyword evidence="1" id="KW-0802">TPR repeat</keyword>
<dbReference type="InterPro" id="IPR019734">
    <property type="entry name" value="TPR_rpt"/>
</dbReference>
<keyword evidence="4" id="KW-1185">Reference proteome</keyword>
<evidence type="ECO:0000313" key="4">
    <source>
        <dbReference type="Proteomes" id="UP000295258"/>
    </source>
</evidence>
<organism evidence="3 4">
    <name type="scientific">Nonomuraea deserti</name>
    <dbReference type="NCBI Taxonomy" id="1848322"/>
    <lineage>
        <taxon>Bacteria</taxon>
        <taxon>Bacillati</taxon>
        <taxon>Actinomycetota</taxon>
        <taxon>Actinomycetes</taxon>
        <taxon>Streptosporangiales</taxon>
        <taxon>Streptosporangiaceae</taxon>
        <taxon>Nonomuraea</taxon>
    </lineage>
</organism>
<feature type="repeat" description="TPR" evidence="1">
    <location>
        <begin position="44"/>
        <end position="77"/>
    </location>
</feature>
<accession>A0A4R4W8H0</accession>
<dbReference type="EMBL" id="SMKO01000004">
    <property type="protein sequence ID" value="TDD12054.1"/>
    <property type="molecule type" value="Genomic_DNA"/>
</dbReference>
<keyword evidence="2" id="KW-0812">Transmembrane</keyword>
<dbReference type="SMART" id="SM00028">
    <property type="entry name" value="TPR"/>
    <property type="match status" value="2"/>
</dbReference>
<protein>
    <submittedName>
        <fullName evidence="3">Tetratricopeptide repeat protein</fullName>
    </submittedName>
</protein>
<dbReference type="Gene3D" id="2.40.70.10">
    <property type="entry name" value="Acid Proteases"/>
    <property type="match status" value="1"/>
</dbReference>
<dbReference type="SUPFAM" id="SSF48452">
    <property type="entry name" value="TPR-like"/>
    <property type="match status" value="1"/>
</dbReference>
<dbReference type="Gene3D" id="1.25.40.10">
    <property type="entry name" value="Tetratricopeptide repeat domain"/>
    <property type="match status" value="1"/>
</dbReference>